<dbReference type="Proteomes" id="UP000645555">
    <property type="component" value="Unassembled WGS sequence"/>
</dbReference>
<organism evidence="2 3">
    <name type="scientific">Streptomyces fructofermentans</name>
    <dbReference type="NCBI Taxonomy" id="152141"/>
    <lineage>
        <taxon>Bacteria</taxon>
        <taxon>Bacillati</taxon>
        <taxon>Actinomycetota</taxon>
        <taxon>Actinomycetes</taxon>
        <taxon>Kitasatosporales</taxon>
        <taxon>Streptomycetaceae</taxon>
        <taxon>Streptomyces</taxon>
    </lineage>
</organism>
<dbReference type="AlphaFoldDB" id="A0A918NLQ5"/>
<reference evidence="2" key="2">
    <citation type="submission" date="2020-09" db="EMBL/GenBank/DDBJ databases">
        <authorList>
            <person name="Sun Q."/>
            <person name="Ohkuma M."/>
        </authorList>
    </citation>
    <scope>NUCLEOTIDE SEQUENCE</scope>
    <source>
        <strain evidence="2">JCM 4956</strain>
    </source>
</reference>
<proteinExistence type="predicted"/>
<evidence type="ECO:0000313" key="2">
    <source>
        <dbReference type="EMBL" id="GGX79309.1"/>
    </source>
</evidence>
<protein>
    <submittedName>
        <fullName evidence="2">Uncharacterized protein</fullName>
    </submittedName>
</protein>
<evidence type="ECO:0000256" key="1">
    <source>
        <dbReference type="SAM" id="MobiDB-lite"/>
    </source>
</evidence>
<accession>A0A918NLQ5</accession>
<keyword evidence="3" id="KW-1185">Reference proteome</keyword>
<gene>
    <name evidence="2" type="ORF">GCM10010515_53830</name>
</gene>
<name>A0A918NLQ5_9ACTN</name>
<feature type="region of interest" description="Disordered" evidence="1">
    <location>
        <begin position="43"/>
        <end position="90"/>
    </location>
</feature>
<comment type="caution">
    <text evidence="2">The sequence shown here is derived from an EMBL/GenBank/DDBJ whole genome shotgun (WGS) entry which is preliminary data.</text>
</comment>
<reference evidence="2" key="1">
    <citation type="journal article" date="2014" name="Int. J. Syst. Evol. Microbiol.">
        <title>Complete genome sequence of Corynebacterium casei LMG S-19264T (=DSM 44701T), isolated from a smear-ripened cheese.</title>
        <authorList>
            <consortium name="US DOE Joint Genome Institute (JGI-PGF)"/>
            <person name="Walter F."/>
            <person name="Albersmeier A."/>
            <person name="Kalinowski J."/>
            <person name="Ruckert C."/>
        </authorList>
    </citation>
    <scope>NUCLEOTIDE SEQUENCE</scope>
    <source>
        <strain evidence="2">JCM 4956</strain>
    </source>
</reference>
<dbReference type="EMBL" id="BMWD01000021">
    <property type="protein sequence ID" value="GGX79309.1"/>
    <property type="molecule type" value="Genomic_DNA"/>
</dbReference>
<sequence length="132" mass="13331">MLGLLGRAVGYREARRSGHAVTGHSDTGRAYATARRLGDGLRYSGSGLRAPHSGSDFAGRLSGPGPGPGPVTVSAPVPPVRGPAMPAGSRAVGLQAGGRAECGRAWGGALFHVKQCPVRLPATGRQITVRAG</sequence>
<evidence type="ECO:0000313" key="3">
    <source>
        <dbReference type="Proteomes" id="UP000645555"/>
    </source>
</evidence>